<comment type="caution">
    <text evidence="1">The sequence shown here is derived from an EMBL/GenBank/DDBJ whole genome shotgun (WGS) entry which is preliminary data.</text>
</comment>
<evidence type="ECO:0008006" key="3">
    <source>
        <dbReference type="Google" id="ProtNLM"/>
    </source>
</evidence>
<keyword evidence="2" id="KW-1185">Reference proteome</keyword>
<accession>I8I5R3</accession>
<name>I8I5R3_9GAMM</name>
<dbReference type="STRING" id="1172194.WQQ_20230"/>
<dbReference type="PATRIC" id="fig|1172194.4.peg.1960"/>
<dbReference type="Gene3D" id="1.20.910.10">
    <property type="entry name" value="Heme oxygenase-like"/>
    <property type="match status" value="1"/>
</dbReference>
<dbReference type="AlphaFoldDB" id="I8I5R3"/>
<dbReference type="SUPFAM" id="SSF48613">
    <property type="entry name" value="Heme oxygenase-like"/>
    <property type="match status" value="1"/>
</dbReference>
<protein>
    <recommendedName>
        <fullName evidence="3">Iron-containing redox enzyme family protein</fullName>
    </recommendedName>
</protein>
<gene>
    <name evidence="1" type="ORF">WQQ_20230</name>
</gene>
<evidence type="ECO:0000313" key="2">
    <source>
        <dbReference type="Proteomes" id="UP000003704"/>
    </source>
</evidence>
<sequence>MACIEHERDSIRDQIAEVPTQVDAFVDWFESLRQDGPGQGDTLFPWLAEQASLPQMRWFLTQEVAGEAGFDDLVALTQLGLPDQAKLELARNYWDEMGRGRLEGMHGLMLRNTAVELKLSPRIDSTVWEALALANTMLALASSRRYAYQSIGALGVVELTAPTRVDKVCEGLRRLGLSMKGYRYFQLHAGLDLKHSEDWNREVLRPLVQADSDCAKLIAEGALLRLRCGERCFERYRREFGVGQLSHQQAA</sequence>
<dbReference type="Proteomes" id="UP000003704">
    <property type="component" value="Unassembled WGS sequence"/>
</dbReference>
<dbReference type="InterPro" id="IPR016084">
    <property type="entry name" value="Haem_Oase-like_multi-hlx"/>
</dbReference>
<dbReference type="EMBL" id="AKGD01000001">
    <property type="protein sequence ID" value="EIT71886.1"/>
    <property type="molecule type" value="Genomic_DNA"/>
</dbReference>
<proteinExistence type="predicted"/>
<evidence type="ECO:0000313" key="1">
    <source>
        <dbReference type="EMBL" id="EIT71886.1"/>
    </source>
</evidence>
<dbReference type="Pfam" id="PF14518">
    <property type="entry name" value="Haem_oxygenas_2"/>
    <property type="match status" value="1"/>
</dbReference>
<reference evidence="1 2" key="1">
    <citation type="journal article" date="2012" name="J. Bacteriol.">
        <title>Genome Sequence of n-Alkane-Degrading Hydrocarboniphaga effusa Strain AP103T (ATCC BAA-332T).</title>
        <authorList>
            <person name="Chang H.K."/>
            <person name="Zylstra G.J."/>
            <person name="Chae J.C."/>
        </authorList>
    </citation>
    <scope>NUCLEOTIDE SEQUENCE [LARGE SCALE GENOMIC DNA]</scope>
    <source>
        <strain evidence="1 2">AP103</strain>
    </source>
</reference>
<organism evidence="1 2">
    <name type="scientific">Hydrocarboniphaga effusa AP103</name>
    <dbReference type="NCBI Taxonomy" id="1172194"/>
    <lineage>
        <taxon>Bacteria</taxon>
        <taxon>Pseudomonadati</taxon>
        <taxon>Pseudomonadota</taxon>
        <taxon>Gammaproteobacteria</taxon>
        <taxon>Nevskiales</taxon>
        <taxon>Nevskiaceae</taxon>
        <taxon>Hydrocarboniphaga</taxon>
    </lineage>
</organism>
<dbReference type="SMART" id="SM01236">
    <property type="entry name" value="Haem_oxygenase_2"/>
    <property type="match status" value="1"/>
</dbReference>